<reference evidence="2 3" key="1">
    <citation type="journal article" date="2014" name="PLoS Genet.">
        <title>Analysis of the Phlebiopsis gigantea genome, transcriptome and secretome provides insight into its pioneer colonization strategies of wood.</title>
        <authorList>
            <person name="Hori C."/>
            <person name="Ishida T."/>
            <person name="Igarashi K."/>
            <person name="Samejima M."/>
            <person name="Suzuki H."/>
            <person name="Master E."/>
            <person name="Ferreira P."/>
            <person name="Ruiz-Duenas F.J."/>
            <person name="Held B."/>
            <person name="Canessa P."/>
            <person name="Larrondo L.F."/>
            <person name="Schmoll M."/>
            <person name="Druzhinina I.S."/>
            <person name="Kubicek C.P."/>
            <person name="Gaskell J.A."/>
            <person name="Kersten P."/>
            <person name="St John F."/>
            <person name="Glasner J."/>
            <person name="Sabat G."/>
            <person name="Splinter BonDurant S."/>
            <person name="Syed K."/>
            <person name="Yadav J."/>
            <person name="Mgbeahuruike A.C."/>
            <person name="Kovalchuk A."/>
            <person name="Asiegbu F.O."/>
            <person name="Lackner G."/>
            <person name="Hoffmeister D."/>
            <person name="Rencoret J."/>
            <person name="Gutierrez A."/>
            <person name="Sun H."/>
            <person name="Lindquist E."/>
            <person name="Barry K."/>
            <person name="Riley R."/>
            <person name="Grigoriev I.V."/>
            <person name="Henrissat B."/>
            <person name="Kues U."/>
            <person name="Berka R.M."/>
            <person name="Martinez A.T."/>
            <person name="Covert S.F."/>
            <person name="Blanchette R.A."/>
            <person name="Cullen D."/>
        </authorList>
    </citation>
    <scope>NUCLEOTIDE SEQUENCE [LARGE SCALE GENOMIC DNA]</scope>
    <source>
        <strain evidence="2 3">11061_1 CR5-6</strain>
    </source>
</reference>
<feature type="region of interest" description="Disordered" evidence="1">
    <location>
        <begin position="1"/>
        <end position="23"/>
    </location>
</feature>
<accession>A0A0C3PJS1</accession>
<evidence type="ECO:0000313" key="3">
    <source>
        <dbReference type="Proteomes" id="UP000053257"/>
    </source>
</evidence>
<dbReference type="HOGENOM" id="CLU_2292694_0_0_1"/>
<dbReference type="Proteomes" id="UP000053257">
    <property type="component" value="Unassembled WGS sequence"/>
</dbReference>
<gene>
    <name evidence="2" type="ORF">PHLGIDRAFT_459513</name>
</gene>
<evidence type="ECO:0000313" key="2">
    <source>
        <dbReference type="EMBL" id="KIP06468.1"/>
    </source>
</evidence>
<keyword evidence="3" id="KW-1185">Reference proteome</keyword>
<protein>
    <submittedName>
        <fullName evidence="2">Uncharacterized protein</fullName>
    </submittedName>
</protein>
<sequence length="101" mass="10650">MHDLLDQNKRAAMPGGSAGGDVLEGVQLQHPMTTTSTLSQAYYVRPASPRNTKMVGRQHAETATGHMATRMLGAVTGPVSLRRGIAMSSAQEAAGSRKDLC</sequence>
<proteinExistence type="predicted"/>
<dbReference type="EMBL" id="KN840517">
    <property type="protein sequence ID" value="KIP06468.1"/>
    <property type="molecule type" value="Genomic_DNA"/>
</dbReference>
<evidence type="ECO:0000256" key="1">
    <source>
        <dbReference type="SAM" id="MobiDB-lite"/>
    </source>
</evidence>
<organism evidence="2 3">
    <name type="scientific">Phlebiopsis gigantea (strain 11061_1 CR5-6)</name>
    <name type="common">White-rot fungus</name>
    <name type="synonym">Peniophora gigantea</name>
    <dbReference type="NCBI Taxonomy" id="745531"/>
    <lineage>
        <taxon>Eukaryota</taxon>
        <taxon>Fungi</taxon>
        <taxon>Dikarya</taxon>
        <taxon>Basidiomycota</taxon>
        <taxon>Agaricomycotina</taxon>
        <taxon>Agaricomycetes</taxon>
        <taxon>Polyporales</taxon>
        <taxon>Phanerochaetaceae</taxon>
        <taxon>Phlebiopsis</taxon>
    </lineage>
</organism>
<name>A0A0C3PJS1_PHLG1</name>
<dbReference type="AlphaFoldDB" id="A0A0C3PJS1"/>